<name>A0ABR3ETW6_9AGAR</name>
<feature type="region of interest" description="Disordered" evidence="1">
    <location>
        <begin position="75"/>
        <end position="106"/>
    </location>
</feature>
<feature type="compositionally biased region" description="Low complexity" evidence="1">
    <location>
        <begin position="396"/>
        <end position="417"/>
    </location>
</feature>
<dbReference type="EMBL" id="JBAHYK010001936">
    <property type="protein sequence ID" value="KAL0566326.1"/>
    <property type="molecule type" value="Genomic_DNA"/>
</dbReference>
<reference evidence="2 3" key="1">
    <citation type="submission" date="2024-02" db="EMBL/GenBank/DDBJ databases">
        <title>A draft genome for the cacao thread blight pathogen Marasmius crinis-equi.</title>
        <authorList>
            <person name="Cohen S.P."/>
            <person name="Baruah I.K."/>
            <person name="Amoako-Attah I."/>
            <person name="Bukari Y."/>
            <person name="Meinhardt L.W."/>
            <person name="Bailey B.A."/>
        </authorList>
    </citation>
    <scope>NUCLEOTIDE SEQUENCE [LARGE SCALE GENOMIC DNA]</scope>
    <source>
        <strain evidence="2 3">GH-76</strain>
    </source>
</reference>
<feature type="region of interest" description="Disordered" evidence="1">
    <location>
        <begin position="1"/>
        <end position="21"/>
    </location>
</feature>
<protein>
    <submittedName>
        <fullName evidence="2">Uncharacterized protein</fullName>
    </submittedName>
</protein>
<feature type="region of interest" description="Disordered" evidence="1">
    <location>
        <begin position="342"/>
        <end position="368"/>
    </location>
</feature>
<organism evidence="2 3">
    <name type="scientific">Marasmius crinis-equi</name>
    <dbReference type="NCBI Taxonomy" id="585013"/>
    <lineage>
        <taxon>Eukaryota</taxon>
        <taxon>Fungi</taxon>
        <taxon>Dikarya</taxon>
        <taxon>Basidiomycota</taxon>
        <taxon>Agaricomycotina</taxon>
        <taxon>Agaricomycetes</taxon>
        <taxon>Agaricomycetidae</taxon>
        <taxon>Agaricales</taxon>
        <taxon>Marasmiineae</taxon>
        <taxon>Marasmiaceae</taxon>
        <taxon>Marasmius</taxon>
    </lineage>
</organism>
<gene>
    <name evidence="2" type="ORF">V5O48_015690</name>
</gene>
<feature type="region of interest" description="Disordered" evidence="1">
    <location>
        <begin position="396"/>
        <end position="448"/>
    </location>
</feature>
<evidence type="ECO:0000256" key="1">
    <source>
        <dbReference type="SAM" id="MobiDB-lite"/>
    </source>
</evidence>
<evidence type="ECO:0000313" key="2">
    <source>
        <dbReference type="EMBL" id="KAL0566326.1"/>
    </source>
</evidence>
<proteinExistence type="predicted"/>
<keyword evidence="3" id="KW-1185">Reference proteome</keyword>
<evidence type="ECO:0000313" key="3">
    <source>
        <dbReference type="Proteomes" id="UP001465976"/>
    </source>
</evidence>
<feature type="compositionally biased region" description="Acidic residues" evidence="1">
    <location>
        <begin position="87"/>
        <end position="103"/>
    </location>
</feature>
<accession>A0ABR3ETW6</accession>
<dbReference type="Proteomes" id="UP001465976">
    <property type="component" value="Unassembled WGS sequence"/>
</dbReference>
<comment type="caution">
    <text evidence="2">The sequence shown here is derived from an EMBL/GenBank/DDBJ whole genome shotgun (WGS) entry which is preliminary data.</text>
</comment>
<sequence>MSGRRPATRITAEDADERPGSAFNELVMLPTFAPQIARSEYLTPYQPGTPIPYPQPRSQQMREGVLTVAPAALHSPSAPSLSQVTENEFDDAEPEAESAEPETDGTSARTFDVSIHTNKTLPPVLAANGRSYKPAPKAASETFLCSEPAPVLDLSRTKFINDYVFDALNAKGIYVAGSNGPGIKCFWKGFAEKDAPTVYTDAGWDAIVRKLAKTRVSTVEDFHVRIDITDAGLVSYRASNNPLAGTISELSAPNYGAPATPPMPMGTQVPNVAGCTERQRAVGAMANAVRNFRQCDNTTHTTACFVDKDDVHWPLTRFRENQFVDYLLADSSRTAQDDVPDHLLDVWRGGQSSGRPRGRTGPGRASGFEGADFPAFFAQGMGMMTGAMASAITSAVTRTPSGTPGPSTPSSSGASTPTHKRRLPFLDSSPAPSQPRSSPPPEVEDELSSCLEKFAKRRKISDDVVAKARDGLSDHGYYPDALAALDTSRIQELTGFSEGHSEGLKRFAEDYSKKVEGKRERRRL</sequence>